<dbReference type="InterPro" id="IPR020846">
    <property type="entry name" value="MFS_dom"/>
</dbReference>
<feature type="transmembrane region" description="Helical" evidence="7">
    <location>
        <begin position="48"/>
        <end position="69"/>
    </location>
</feature>
<feature type="transmembrane region" description="Helical" evidence="7">
    <location>
        <begin position="271"/>
        <end position="289"/>
    </location>
</feature>
<dbReference type="GO" id="GO:0012505">
    <property type="term" value="C:endomembrane system"/>
    <property type="evidence" value="ECO:0007669"/>
    <property type="project" value="UniProtKB-SubCell"/>
</dbReference>
<comment type="caution">
    <text evidence="9">The sequence shown here is derived from an EMBL/GenBank/DDBJ whole genome shotgun (WGS) entry which is preliminary data.</text>
</comment>
<dbReference type="SUPFAM" id="SSF103473">
    <property type="entry name" value="MFS general substrate transporter"/>
    <property type="match status" value="1"/>
</dbReference>
<feature type="transmembrane region" description="Helical" evidence="7">
    <location>
        <begin position="324"/>
        <end position="346"/>
    </location>
</feature>
<dbReference type="InterPro" id="IPR036259">
    <property type="entry name" value="MFS_trans_sf"/>
</dbReference>
<organism evidence="9 10">
    <name type="scientific">Arcicella aurantiaca</name>
    <dbReference type="NCBI Taxonomy" id="591202"/>
    <lineage>
        <taxon>Bacteria</taxon>
        <taxon>Pseudomonadati</taxon>
        <taxon>Bacteroidota</taxon>
        <taxon>Cytophagia</taxon>
        <taxon>Cytophagales</taxon>
        <taxon>Flectobacillaceae</taxon>
        <taxon>Arcicella</taxon>
    </lineage>
</organism>
<evidence type="ECO:0000313" key="10">
    <source>
        <dbReference type="Proteomes" id="UP000245489"/>
    </source>
</evidence>
<evidence type="ECO:0000256" key="3">
    <source>
        <dbReference type="ARBA" id="ARBA00022448"/>
    </source>
</evidence>
<dbReference type="AlphaFoldDB" id="A0A316E844"/>
<reference evidence="9 10" key="1">
    <citation type="submission" date="2018-05" db="EMBL/GenBank/DDBJ databases">
        <title>Genomic Encyclopedia of Archaeal and Bacterial Type Strains, Phase II (KMG-II): from individual species to whole genera.</title>
        <authorList>
            <person name="Goeker M."/>
        </authorList>
    </citation>
    <scope>NUCLEOTIDE SEQUENCE [LARGE SCALE GENOMIC DNA]</scope>
    <source>
        <strain evidence="9 10">DSM 22214</strain>
    </source>
</reference>
<dbReference type="Gene3D" id="1.20.1250.20">
    <property type="entry name" value="MFS general substrate transporter like domains"/>
    <property type="match status" value="1"/>
</dbReference>
<dbReference type="PANTHER" id="PTHR23514:SF3">
    <property type="entry name" value="BYPASS OF STOP CODON PROTEIN 6"/>
    <property type="match status" value="1"/>
</dbReference>
<proteinExistence type="inferred from homology"/>
<gene>
    <name evidence="9" type="ORF">LV89_02646</name>
</gene>
<dbReference type="Proteomes" id="UP000245489">
    <property type="component" value="Unassembled WGS sequence"/>
</dbReference>
<keyword evidence="6 7" id="KW-0472">Membrane</keyword>
<feature type="transmembrane region" description="Helical" evidence="7">
    <location>
        <begin position="379"/>
        <end position="397"/>
    </location>
</feature>
<dbReference type="EMBL" id="QGGO01000013">
    <property type="protein sequence ID" value="PWK26165.1"/>
    <property type="molecule type" value="Genomic_DNA"/>
</dbReference>
<evidence type="ECO:0000256" key="4">
    <source>
        <dbReference type="ARBA" id="ARBA00022692"/>
    </source>
</evidence>
<dbReference type="Pfam" id="PF07690">
    <property type="entry name" value="MFS_1"/>
    <property type="match status" value="1"/>
</dbReference>
<evidence type="ECO:0000256" key="5">
    <source>
        <dbReference type="ARBA" id="ARBA00022989"/>
    </source>
</evidence>
<dbReference type="InterPro" id="IPR051788">
    <property type="entry name" value="MFS_Transporter"/>
</dbReference>
<keyword evidence="3" id="KW-0813">Transport</keyword>
<dbReference type="PANTHER" id="PTHR23514">
    <property type="entry name" value="BYPASS OF STOP CODON PROTEIN 6"/>
    <property type="match status" value="1"/>
</dbReference>
<dbReference type="OrthoDB" id="9783757at2"/>
<dbReference type="PROSITE" id="PS50850">
    <property type="entry name" value="MFS"/>
    <property type="match status" value="1"/>
</dbReference>
<comment type="similarity">
    <text evidence="2">Belongs to the major facilitator superfamily.</text>
</comment>
<dbReference type="InterPro" id="IPR011701">
    <property type="entry name" value="MFS"/>
</dbReference>
<keyword evidence="5 7" id="KW-1133">Transmembrane helix</keyword>
<name>A0A316E844_9BACT</name>
<evidence type="ECO:0000256" key="7">
    <source>
        <dbReference type="SAM" id="Phobius"/>
    </source>
</evidence>
<protein>
    <submittedName>
        <fullName evidence="9">Fucose permease</fullName>
    </submittedName>
</protein>
<feature type="transmembrane region" description="Helical" evidence="7">
    <location>
        <begin position="76"/>
        <end position="94"/>
    </location>
</feature>
<keyword evidence="4 7" id="KW-0812">Transmembrane</keyword>
<feature type="transmembrane region" description="Helical" evidence="7">
    <location>
        <begin position="242"/>
        <end position="259"/>
    </location>
</feature>
<evidence type="ECO:0000256" key="6">
    <source>
        <dbReference type="ARBA" id="ARBA00023136"/>
    </source>
</evidence>
<evidence type="ECO:0000256" key="1">
    <source>
        <dbReference type="ARBA" id="ARBA00004127"/>
    </source>
</evidence>
<feature type="domain" description="Major facilitator superfamily (MFS) profile" evidence="8">
    <location>
        <begin position="10"/>
        <end position="401"/>
    </location>
</feature>
<sequence>MSQIINRDKLFLGSCFALITTAMAFGIRAGVLTQLGVEFNLNSQELGYVNQMAFLGFPIAMIVGGPLYNALGPKKIIWVAFITHVLGLVMTIFSGGFWTLLLSTFFVGFGNGTVEAACNPMISDMYEGNEKTKMLNRFHMWFPGGIVIGSLLSQFMTSAGMNWQLQIGSILIPAVIYAFLFFGQAFPESQDEGAASTGDNLKAMMSPLYIFMLACMALTAISEFGPEQWIGPVLGKAGASPMIILALVTGLMAVGRYFAGPIVHSINPTGVLLGSAILATIGVVLMSQATGGMVYISAIIFAIGVCYFWPTMIGFVAENLPRTGAFGMSIIGGMGMFSTSIFQPIIGKWLDDEKAAAAAQGLTGDVAELAAGQATLDNMAVFPAILVVAFAGLYFYMRKNKTASHA</sequence>
<feature type="transmembrane region" description="Helical" evidence="7">
    <location>
        <begin position="295"/>
        <end position="317"/>
    </location>
</feature>
<evidence type="ECO:0000259" key="8">
    <source>
        <dbReference type="PROSITE" id="PS50850"/>
    </source>
</evidence>
<comment type="subcellular location">
    <subcellularLocation>
        <location evidence="1">Endomembrane system</location>
        <topology evidence="1">Multi-pass membrane protein</topology>
    </subcellularLocation>
</comment>
<feature type="transmembrane region" description="Helical" evidence="7">
    <location>
        <begin position="163"/>
        <end position="182"/>
    </location>
</feature>
<accession>A0A316E844</accession>
<dbReference type="GO" id="GO:0016020">
    <property type="term" value="C:membrane"/>
    <property type="evidence" value="ECO:0007669"/>
    <property type="project" value="TreeGrafter"/>
</dbReference>
<dbReference type="RefSeq" id="WP_109743371.1">
    <property type="nucleotide sequence ID" value="NZ_QGGO01000013.1"/>
</dbReference>
<feature type="transmembrane region" description="Helical" evidence="7">
    <location>
        <begin position="203"/>
        <end position="222"/>
    </location>
</feature>
<dbReference type="GO" id="GO:0022857">
    <property type="term" value="F:transmembrane transporter activity"/>
    <property type="evidence" value="ECO:0007669"/>
    <property type="project" value="InterPro"/>
</dbReference>
<evidence type="ECO:0000256" key="2">
    <source>
        <dbReference type="ARBA" id="ARBA00008335"/>
    </source>
</evidence>
<evidence type="ECO:0000313" key="9">
    <source>
        <dbReference type="EMBL" id="PWK26165.1"/>
    </source>
</evidence>
<feature type="transmembrane region" description="Helical" evidence="7">
    <location>
        <begin position="138"/>
        <end position="157"/>
    </location>
</feature>
<keyword evidence="10" id="KW-1185">Reference proteome</keyword>